<comment type="caution">
    <text evidence="1">The sequence shown here is derived from an EMBL/GenBank/DDBJ whole genome shotgun (WGS) entry which is preliminary data.</text>
</comment>
<proteinExistence type="predicted"/>
<dbReference type="AlphaFoldDB" id="A0A2T2X0M5"/>
<sequence>MVEPSPVQSGLDQNLMGRVSAHFITDGALYGTLPQSDVTQDERLALVRVGWILQNYLDRPVLEPPQMAINWSEGHRIYRDNTLHAIAHRIPEAPFFGTRQAILEELIDSSWDQQVEDLRIVLHAWAFASVWDEPKGDRDAGIEAQQIFFFYTNQMRKTAGEAFNAITTAPPPENEFWDLVSSLIVVEDTTP</sequence>
<reference evidence="1 2" key="1">
    <citation type="journal article" date="2014" name="BMC Genomics">
        <title>Comparison of environmental and isolate Sulfobacillus genomes reveals diverse carbon, sulfur, nitrogen, and hydrogen metabolisms.</title>
        <authorList>
            <person name="Justice N.B."/>
            <person name="Norman A."/>
            <person name="Brown C.T."/>
            <person name="Singh A."/>
            <person name="Thomas B.C."/>
            <person name="Banfield J.F."/>
        </authorList>
    </citation>
    <scope>NUCLEOTIDE SEQUENCE [LARGE SCALE GENOMIC DNA]</scope>
    <source>
        <strain evidence="1">AMDSBA4</strain>
    </source>
</reference>
<dbReference type="Proteomes" id="UP000242972">
    <property type="component" value="Unassembled WGS sequence"/>
</dbReference>
<gene>
    <name evidence="1" type="ORF">C7B46_19145</name>
</gene>
<organism evidence="1 2">
    <name type="scientific">Sulfobacillus benefaciens</name>
    <dbReference type="NCBI Taxonomy" id="453960"/>
    <lineage>
        <taxon>Bacteria</taxon>
        <taxon>Bacillati</taxon>
        <taxon>Bacillota</taxon>
        <taxon>Clostridia</taxon>
        <taxon>Eubacteriales</taxon>
        <taxon>Clostridiales Family XVII. Incertae Sedis</taxon>
        <taxon>Sulfobacillus</taxon>
    </lineage>
</organism>
<name>A0A2T2X0M5_9FIRM</name>
<evidence type="ECO:0000313" key="2">
    <source>
        <dbReference type="Proteomes" id="UP000242972"/>
    </source>
</evidence>
<protein>
    <submittedName>
        <fullName evidence="1">Uncharacterized protein</fullName>
    </submittedName>
</protein>
<dbReference type="EMBL" id="PXYW01000101">
    <property type="protein sequence ID" value="PSR28041.1"/>
    <property type="molecule type" value="Genomic_DNA"/>
</dbReference>
<accession>A0A2T2X0M5</accession>
<evidence type="ECO:0000313" key="1">
    <source>
        <dbReference type="EMBL" id="PSR28041.1"/>
    </source>
</evidence>